<reference evidence="2" key="1">
    <citation type="submission" date="2009-10" db="EMBL/GenBank/DDBJ databases">
        <title>Diversity of trophic interactions inside an arsenic-rich microbial ecosystem.</title>
        <authorList>
            <person name="Bertin P.N."/>
            <person name="Heinrich-Salmeron A."/>
            <person name="Pelletier E."/>
            <person name="Goulhen-Chollet F."/>
            <person name="Arsene-Ploetze F."/>
            <person name="Gallien S."/>
            <person name="Calteau A."/>
            <person name="Vallenet D."/>
            <person name="Casiot C."/>
            <person name="Chane-Woon-Ming B."/>
            <person name="Giloteaux L."/>
            <person name="Barakat M."/>
            <person name="Bonnefoy V."/>
            <person name="Bruneel O."/>
            <person name="Chandler M."/>
            <person name="Cleiss J."/>
            <person name="Duran R."/>
            <person name="Elbaz-Poulichet F."/>
            <person name="Fonknechten N."/>
            <person name="Lauga B."/>
            <person name="Mornico D."/>
            <person name="Ortet P."/>
            <person name="Schaeffer C."/>
            <person name="Siguier P."/>
            <person name="Alexander Thil Smith A."/>
            <person name="Van Dorsselaer A."/>
            <person name="Weissenbach J."/>
            <person name="Medigue C."/>
            <person name="Le Paslier D."/>
        </authorList>
    </citation>
    <scope>NUCLEOTIDE SEQUENCE</scope>
</reference>
<evidence type="ECO:0000256" key="1">
    <source>
        <dbReference type="SAM" id="MobiDB-lite"/>
    </source>
</evidence>
<organism evidence="2">
    <name type="scientific">mine drainage metagenome</name>
    <dbReference type="NCBI Taxonomy" id="410659"/>
    <lineage>
        <taxon>unclassified sequences</taxon>
        <taxon>metagenomes</taxon>
        <taxon>ecological metagenomes</taxon>
    </lineage>
</organism>
<feature type="region of interest" description="Disordered" evidence="1">
    <location>
        <begin position="63"/>
        <end position="88"/>
    </location>
</feature>
<dbReference type="EMBL" id="CABN01000149">
    <property type="protein sequence ID" value="CBI00550.1"/>
    <property type="molecule type" value="Genomic_DNA"/>
</dbReference>
<name>E6Q041_9ZZZZ</name>
<dbReference type="SUPFAM" id="SSF55486">
    <property type="entry name" value="Metalloproteases ('zincins'), catalytic domain"/>
    <property type="match status" value="1"/>
</dbReference>
<evidence type="ECO:0008006" key="3">
    <source>
        <dbReference type="Google" id="ProtNLM"/>
    </source>
</evidence>
<feature type="compositionally biased region" description="Low complexity" evidence="1">
    <location>
        <begin position="77"/>
        <end position="88"/>
    </location>
</feature>
<feature type="compositionally biased region" description="Polar residues" evidence="1">
    <location>
        <begin position="42"/>
        <end position="51"/>
    </location>
</feature>
<feature type="region of interest" description="Disordered" evidence="1">
    <location>
        <begin position="28"/>
        <end position="51"/>
    </location>
</feature>
<evidence type="ECO:0000313" key="2">
    <source>
        <dbReference type="EMBL" id="CBI00550.1"/>
    </source>
</evidence>
<feature type="compositionally biased region" description="Low complexity" evidence="1">
    <location>
        <begin position="28"/>
        <end position="41"/>
    </location>
</feature>
<gene>
    <name evidence="2" type="ORF">CARN3_0093</name>
</gene>
<dbReference type="InterPro" id="IPR027268">
    <property type="entry name" value="Peptidase_M4/M1_CTD_sf"/>
</dbReference>
<proteinExistence type="predicted"/>
<protein>
    <recommendedName>
        <fullName evidence="3">Peptidase M1 membrane alanine aminopeptidase domain-containing protein</fullName>
    </recommendedName>
</protein>
<comment type="caution">
    <text evidence="2">The sequence shown here is derived from an EMBL/GenBank/DDBJ whole genome shotgun (WGS) entry which is preliminary data.</text>
</comment>
<dbReference type="Gene3D" id="1.10.390.10">
    <property type="entry name" value="Neutral Protease Domain 2"/>
    <property type="match status" value="1"/>
</dbReference>
<sequence>MKVVWRRAVRRSCRWLALACVLSPAALPAQTTTSAPTPSSQNNVETEQNQAKKGKVIFSRSINDDGQVVNGGGGATEAGAGSTGTPAAKASAAGAALPPAITTTDAERSSVVYTDFDMDVRLRPSQHYLAARALFTVRNDGKAPLRHLPLQLSSTLAWEQIRVERRDAAFTQAVLNSDTDHTGQLNEATVTLPEPLAVGASVQVDVRYSGTVEQSARRLLAIGTPGDVANASDWDRISGGFTGLRGFGNVVWYPVTAKPVILGDGARVFDEIGQHKLELSGAHLRLALTVETTASEVGAGLTPNIAIVDGQPVSLATTQSSDPALPSIAVGHVENATLGFETISLFVASRTAHTLPNTTLWALPESEGNVAEWSEAAGAVMPFLRSWLGQTPRSQLTILELPESNDIPFETGAMLATPVRAATPEVLNNVMAHALTHAWVLSRRAWLSEGVAHFMGTMWMEKQQGRDQALAMLANARSALALAEPSSPGESDGQPLLTAISPVYYRTKAAYVFWMLRELVTDETLSAAFRAYDPKADTTPDYFEHLIEQAGDRHNLQWFFNDWVYRDRGLPDLAIDSVYSTPTAMAGSYLVSVNLSNNGYAGAEVPVQVISEVATMTQRIVLAGRSKGTIRILLQGTPTEVRANDGTIPETDASIHSKLIGQPGTAQAPATK</sequence>
<accession>E6Q041</accession>
<dbReference type="AlphaFoldDB" id="E6Q041"/>